<dbReference type="Gene3D" id="3.40.50.720">
    <property type="entry name" value="NAD(P)-binding Rossmann-like Domain"/>
    <property type="match status" value="1"/>
</dbReference>
<evidence type="ECO:0000259" key="9">
    <source>
        <dbReference type="SMART" id="SM01274"/>
    </source>
</evidence>
<keyword evidence="11" id="KW-1185">Reference proteome</keyword>
<feature type="active site" description="Proton acceptor" evidence="6">
    <location>
        <position position="176"/>
    </location>
</feature>
<sequence>MPRENLNSKRPLYIPYAGNTLLELPLLNKGSAFSEEERRSFNLHGLIPHVTETIEEQSQRSYQQYSAFNSDINKHIYLRNIQDTNETLFYHLIEHHLSEMMPIIYTPTVGEACQHFSDIYRRHRGIFISYPDRDQIDQIIHNISKRNVKVIVITDGERILGLGDQGIGGMGIPIGKLALYTACGGISPAYTLPITLDVGTNNQLLLSDPIYMGWRQPRISGDEYYAFVETVIQAIQQRWPDALIQFEDFAQKNAMPLLEKYRDRICCFNDDIQGTAAVSVGSLIAASRAAGKLLKDQVVAFLGAGSAGCGIAEQIIKQMVAEGLSDAEARARIFMVDRFGLITENQPNLLNFQRKLAQPLENVENWADAERMISLLDVVKRAKPTVLIGVSGQPGLFTQEVIEAMAENSMQPIIFPLSNPTSQVEAVPADILQWTQGRALIATGSPFAPVNYKGQIHHISQCNNSYIFPGIGLGVIASGAKRVTDNMLIASSNALADCSPKLQDPQADLLPSLDSLQTISKQIALKVALAAIEDGVAPKVSVESLQQAIERNFWTPKYRDYKRSTF</sequence>
<evidence type="ECO:0000256" key="4">
    <source>
        <dbReference type="ARBA" id="ARBA00023002"/>
    </source>
</evidence>
<dbReference type="RefSeq" id="WP_191730866.1">
    <property type="nucleotide sequence ID" value="NZ_JACSPT010000008.1"/>
</dbReference>
<keyword evidence="4 6" id="KW-0560">Oxidoreductase</keyword>
<evidence type="ECO:0000256" key="1">
    <source>
        <dbReference type="ARBA" id="ARBA00001936"/>
    </source>
</evidence>
<dbReference type="InterPro" id="IPR037062">
    <property type="entry name" value="Malic_N_dom_sf"/>
</dbReference>
<reference evidence="10 11" key="1">
    <citation type="submission" date="2020-08" db="EMBL/GenBank/DDBJ databases">
        <title>A Genomic Blueprint of the Chicken Gut Microbiome.</title>
        <authorList>
            <person name="Gilroy R."/>
            <person name="Ravi A."/>
            <person name="Getino M."/>
            <person name="Pursley I."/>
            <person name="Horton D.L."/>
            <person name="Alikhan N.-F."/>
            <person name="Baker D."/>
            <person name="Gharbi K."/>
            <person name="Hall N."/>
            <person name="Watson M."/>
            <person name="Adriaenssens E.M."/>
            <person name="Foster-Nyarko E."/>
            <person name="Jarju S."/>
            <person name="Secka A."/>
            <person name="Antonio M."/>
            <person name="Oren A."/>
            <person name="Chaudhuri R."/>
            <person name="La Ragione R.M."/>
            <person name="Hildebrand F."/>
            <person name="Pallen M.J."/>
        </authorList>
    </citation>
    <scope>NUCLEOTIDE SEQUENCE [LARGE SCALE GENOMIC DNA]</scope>
    <source>
        <strain evidence="10 11">Sa1BUA6</strain>
    </source>
</reference>
<dbReference type="Gene3D" id="3.40.50.10380">
    <property type="entry name" value="Malic enzyme, N-terminal domain"/>
    <property type="match status" value="1"/>
</dbReference>
<evidence type="ECO:0000256" key="7">
    <source>
        <dbReference type="RuleBase" id="RU003427"/>
    </source>
</evidence>
<protein>
    <recommendedName>
        <fullName evidence="6">NAD-dependent malic enzyme</fullName>
        <shortName evidence="6">NAD-ME</shortName>
        <ecNumber evidence="6">1.1.1.38</ecNumber>
    </recommendedName>
</protein>
<dbReference type="InterPro" id="IPR015884">
    <property type="entry name" value="Malic_enzyme_CS"/>
</dbReference>
<name>A0ABR8VX29_9GAMM</name>
<dbReference type="PRINTS" id="PR00072">
    <property type="entry name" value="MALOXRDTASE"/>
</dbReference>
<feature type="binding site" evidence="6">
    <location>
        <position position="271"/>
    </location>
    <ligand>
        <name>NAD(+)</name>
        <dbReference type="ChEBI" id="CHEBI:57540"/>
    </ligand>
</feature>
<dbReference type="CDD" id="cd05312">
    <property type="entry name" value="NAD_bind_1_malic_enz"/>
    <property type="match status" value="1"/>
</dbReference>
<dbReference type="EC" id="1.1.1.38" evidence="6"/>
<dbReference type="Pfam" id="PF00390">
    <property type="entry name" value="malic"/>
    <property type="match status" value="1"/>
</dbReference>
<dbReference type="PROSITE" id="PS00331">
    <property type="entry name" value="MALIC_ENZYMES"/>
    <property type="match status" value="1"/>
</dbReference>
<dbReference type="InterPro" id="IPR001891">
    <property type="entry name" value="Malic_OxRdtase"/>
</dbReference>
<evidence type="ECO:0000256" key="2">
    <source>
        <dbReference type="ARBA" id="ARBA00008785"/>
    </source>
</evidence>
<keyword evidence="3 6" id="KW-0479">Metal-binding</keyword>
<dbReference type="SMART" id="SM00919">
    <property type="entry name" value="Malic_M"/>
    <property type="match status" value="1"/>
</dbReference>
<feature type="binding site" evidence="6">
    <location>
        <position position="419"/>
    </location>
    <ligand>
        <name>NAD(+)</name>
        <dbReference type="ChEBI" id="CHEBI:57540"/>
    </ligand>
</feature>
<dbReference type="Proteomes" id="UP000621930">
    <property type="component" value="Unassembled WGS sequence"/>
</dbReference>
<feature type="domain" description="Malic enzyme N-terminal" evidence="9">
    <location>
        <begin position="82"/>
        <end position="262"/>
    </location>
</feature>
<keyword evidence="5 6" id="KW-0520">NAD</keyword>
<feature type="binding site" evidence="6">
    <location>
        <position position="247"/>
    </location>
    <ligand>
        <name>a divalent metal cation</name>
        <dbReference type="ChEBI" id="CHEBI:60240"/>
    </ligand>
</feature>
<comment type="similarity">
    <text evidence="2 6 7">Belongs to the malic enzymes family.</text>
</comment>
<evidence type="ECO:0000313" key="10">
    <source>
        <dbReference type="EMBL" id="MBD8009262.1"/>
    </source>
</evidence>
<evidence type="ECO:0000256" key="5">
    <source>
        <dbReference type="ARBA" id="ARBA00023027"/>
    </source>
</evidence>
<evidence type="ECO:0000256" key="3">
    <source>
        <dbReference type="ARBA" id="ARBA00022723"/>
    </source>
</evidence>
<feature type="active site" description="Proton donor" evidence="6">
    <location>
        <position position="105"/>
    </location>
</feature>
<feature type="site" description="Important for activity" evidence="6">
    <location>
        <position position="271"/>
    </location>
</feature>
<dbReference type="InterPro" id="IPR023667">
    <property type="entry name" value="NAD_malic_enz_proteobac"/>
</dbReference>
<dbReference type="Pfam" id="PF03949">
    <property type="entry name" value="Malic_M"/>
    <property type="match status" value="1"/>
</dbReference>
<accession>A0ABR8VX29</accession>
<comment type="catalytic activity">
    <reaction evidence="6">
        <text>(S)-malate + NAD(+) = pyruvate + CO2 + NADH</text>
        <dbReference type="Rhea" id="RHEA:12653"/>
        <dbReference type="ChEBI" id="CHEBI:15361"/>
        <dbReference type="ChEBI" id="CHEBI:15589"/>
        <dbReference type="ChEBI" id="CHEBI:16526"/>
        <dbReference type="ChEBI" id="CHEBI:57540"/>
        <dbReference type="ChEBI" id="CHEBI:57945"/>
        <dbReference type="EC" id="1.1.1.38"/>
    </reaction>
</comment>
<dbReference type="PANTHER" id="PTHR23406">
    <property type="entry name" value="MALIC ENZYME-RELATED"/>
    <property type="match status" value="1"/>
</dbReference>
<comment type="caution">
    <text evidence="10">The sequence shown here is derived from an EMBL/GenBank/DDBJ whole genome shotgun (WGS) entry which is preliminary data.</text>
</comment>
<proteinExistence type="inferred from homology"/>
<comment type="subunit">
    <text evidence="6">Homotetramer.</text>
</comment>
<feature type="binding site" evidence="6">
    <location>
        <position position="248"/>
    </location>
    <ligand>
        <name>a divalent metal cation</name>
        <dbReference type="ChEBI" id="CHEBI:60240"/>
    </ligand>
</feature>
<evidence type="ECO:0000313" key="11">
    <source>
        <dbReference type="Proteomes" id="UP000621930"/>
    </source>
</evidence>
<dbReference type="SUPFAM" id="SSF51735">
    <property type="entry name" value="NAD(P)-binding Rossmann-fold domains"/>
    <property type="match status" value="1"/>
</dbReference>
<dbReference type="InterPro" id="IPR012302">
    <property type="entry name" value="Malic_NAD-bd"/>
</dbReference>
<dbReference type="NCBIfam" id="NF010052">
    <property type="entry name" value="PRK13529.1"/>
    <property type="match status" value="1"/>
</dbReference>
<dbReference type="InterPro" id="IPR046346">
    <property type="entry name" value="Aminoacid_DH-like_N_sf"/>
</dbReference>
<feature type="binding site" evidence="6">
    <location>
        <position position="271"/>
    </location>
    <ligand>
        <name>a divalent metal cation</name>
        <dbReference type="ChEBI" id="CHEBI:60240"/>
    </ligand>
</feature>
<feature type="binding site" evidence="6">
    <location>
        <position position="158"/>
    </location>
    <ligand>
        <name>NAD(+)</name>
        <dbReference type="ChEBI" id="CHEBI:57540"/>
    </ligand>
</feature>
<dbReference type="InterPro" id="IPR012301">
    <property type="entry name" value="Malic_N_dom"/>
</dbReference>
<dbReference type="EMBL" id="JACSPT010000008">
    <property type="protein sequence ID" value="MBD8009262.1"/>
    <property type="molecule type" value="Genomic_DNA"/>
</dbReference>
<dbReference type="HAMAP" id="MF_01619">
    <property type="entry name" value="NAD_malic_enz"/>
    <property type="match status" value="1"/>
</dbReference>
<comment type="cofactor">
    <cofactor evidence="6">
        <name>Mg(2+)</name>
        <dbReference type="ChEBI" id="CHEBI:18420"/>
    </cofactor>
    <cofactor evidence="6">
        <name>Mn(2+)</name>
        <dbReference type="ChEBI" id="CHEBI:29035"/>
    </cofactor>
    <text evidence="6">Divalent metal cations. Prefers magnesium or manganese.</text>
</comment>
<dbReference type="SUPFAM" id="SSF53223">
    <property type="entry name" value="Aminoacid dehydrogenase-like, N-terminal domain"/>
    <property type="match status" value="1"/>
</dbReference>
<evidence type="ECO:0000259" key="8">
    <source>
        <dbReference type="SMART" id="SM00919"/>
    </source>
</evidence>
<evidence type="ECO:0000256" key="6">
    <source>
        <dbReference type="HAMAP-Rule" id="MF_01619"/>
    </source>
</evidence>
<dbReference type="PANTHER" id="PTHR23406:SF34">
    <property type="entry name" value="NAD-DEPENDENT MALIC ENZYME, MITOCHONDRIAL"/>
    <property type="match status" value="1"/>
</dbReference>
<dbReference type="PIRSF" id="PIRSF000106">
    <property type="entry name" value="ME"/>
    <property type="match status" value="1"/>
</dbReference>
<dbReference type="SMART" id="SM01274">
    <property type="entry name" value="malic"/>
    <property type="match status" value="1"/>
</dbReference>
<dbReference type="InterPro" id="IPR036291">
    <property type="entry name" value="NAD(P)-bd_dom_sf"/>
</dbReference>
<comment type="catalytic activity">
    <reaction evidence="6">
        <text>oxaloacetate + H(+) = pyruvate + CO2</text>
        <dbReference type="Rhea" id="RHEA:15641"/>
        <dbReference type="ChEBI" id="CHEBI:15361"/>
        <dbReference type="ChEBI" id="CHEBI:15378"/>
        <dbReference type="ChEBI" id="CHEBI:16452"/>
        <dbReference type="ChEBI" id="CHEBI:16526"/>
        <dbReference type="EC" id="1.1.1.38"/>
    </reaction>
</comment>
<feature type="domain" description="Malic enzyme NAD-binding" evidence="8">
    <location>
        <begin position="272"/>
        <end position="532"/>
    </location>
</feature>
<gene>
    <name evidence="6" type="primary">maeA</name>
    <name evidence="10" type="ORF">H9629_07895</name>
</gene>
<comment type="cofactor">
    <cofactor evidence="1">
        <name>Mn(2+)</name>
        <dbReference type="ChEBI" id="CHEBI:29035"/>
    </cofactor>
</comment>
<organism evidence="10 11">
    <name type="scientific">Acinetobacter pecorum</name>
    <dbReference type="NCBI Taxonomy" id="2762215"/>
    <lineage>
        <taxon>Bacteria</taxon>
        <taxon>Pseudomonadati</taxon>
        <taxon>Pseudomonadota</taxon>
        <taxon>Gammaproteobacteria</taxon>
        <taxon>Moraxellales</taxon>
        <taxon>Moraxellaceae</taxon>
        <taxon>Acinetobacter</taxon>
    </lineage>
</organism>